<reference evidence="7 8" key="1">
    <citation type="submission" date="2015-01" db="EMBL/GenBank/DDBJ databases">
        <title>Comparative genomics of the lactic acid bacteria isolated from the honey bee gut.</title>
        <authorList>
            <person name="Ellegaard K.M."/>
            <person name="Tamarit D."/>
            <person name="Javelind E."/>
            <person name="Olofsson T."/>
            <person name="Andersson S.G."/>
            <person name="Vasquez A."/>
        </authorList>
    </citation>
    <scope>NUCLEOTIDE SEQUENCE [LARGE SCALE GENOMIC DNA]</scope>
    <source>
        <strain evidence="7 8">Bin4</strain>
    </source>
</reference>
<dbReference type="PATRIC" id="fig|1218492.5.peg.1711"/>
<gene>
    <name evidence="7" type="ORF">JG30_16530</name>
</gene>
<evidence type="ECO:0000256" key="3">
    <source>
        <dbReference type="ARBA" id="ARBA00022630"/>
    </source>
</evidence>
<dbReference type="Proteomes" id="UP000033558">
    <property type="component" value="Unassembled WGS sequence"/>
</dbReference>
<dbReference type="STRING" id="1218492.JG30_16530"/>
<evidence type="ECO:0000256" key="2">
    <source>
        <dbReference type="ARBA" id="ARBA00005272"/>
    </source>
</evidence>
<name>A0A0F4LQF4_9LACO</name>
<evidence type="ECO:0000259" key="6">
    <source>
        <dbReference type="Pfam" id="PF07992"/>
    </source>
</evidence>
<evidence type="ECO:0000313" key="7">
    <source>
        <dbReference type="EMBL" id="KJY60524.1"/>
    </source>
</evidence>
<dbReference type="InterPro" id="IPR036188">
    <property type="entry name" value="FAD/NAD-bd_sf"/>
</dbReference>
<dbReference type="Gene3D" id="3.50.50.100">
    <property type="match status" value="1"/>
</dbReference>
<keyword evidence="4" id="KW-0274">FAD</keyword>
<evidence type="ECO:0000256" key="1">
    <source>
        <dbReference type="ARBA" id="ARBA00001974"/>
    </source>
</evidence>
<dbReference type="RefSeq" id="WP_046317937.1">
    <property type="nucleotide sequence ID" value="NZ_JAMBJK010000004.1"/>
</dbReference>
<dbReference type="PANTHER" id="PTHR42913:SF3">
    <property type="entry name" value="64 KDA MITOCHONDRIAL NADH DEHYDROGENASE (EUROFUNG)"/>
    <property type="match status" value="1"/>
</dbReference>
<comment type="similarity">
    <text evidence="2">Belongs to the NADH dehydrogenase family.</text>
</comment>
<evidence type="ECO:0000256" key="5">
    <source>
        <dbReference type="ARBA" id="ARBA00023002"/>
    </source>
</evidence>
<protein>
    <submittedName>
        <fullName evidence="7">Pyridine nucleotide-disulfide oxidoreductase</fullName>
    </submittedName>
</protein>
<keyword evidence="5" id="KW-0560">Oxidoreductase</keyword>
<dbReference type="GO" id="GO:0019646">
    <property type="term" value="P:aerobic electron transport chain"/>
    <property type="evidence" value="ECO:0007669"/>
    <property type="project" value="TreeGrafter"/>
</dbReference>
<dbReference type="InterPro" id="IPR051169">
    <property type="entry name" value="NADH-Q_oxidoreductase"/>
</dbReference>
<comment type="caution">
    <text evidence="7">The sequence shown here is derived from an EMBL/GenBank/DDBJ whole genome shotgun (WGS) entry which is preliminary data.</text>
</comment>
<keyword evidence="3" id="KW-0285">Flavoprotein</keyword>
<dbReference type="EMBL" id="JXJQ01000011">
    <property type="protein sequence ID" value="KJY60524.1"/>
    <property type="molecule type" value="Genomic_DNA"/>
</dbReference>
<dbReference type="PRINTS" id="PR00368">
    <property type="entry name" value="FADPNR"/>
</dbReference>
<keyword evidence="8" id="KW-1185">Reference proteome</keyword>
<dbReference type="HOGENOM" id="CLU_021377_7_2_9"/>
<accession>A0A0F4LQF4</accession>
<feature type="domain" description="FAD/NAD(P)-binding" evidence="6">
    <location>
        <begin position="3"/>
        <end position="306"/>
    </location>
</feature>
<dbReference type="SUPFAM" id="SSF51905">
    <property type="entry name" value="FAD/NAD(P)-binding domain"/>
    <property type="match status" value="2"/>
</dbReference>
<dbReference type="GO" id="GO:0003955">
    <property type="term" value="F:NAD(P)H dehydrogenase (quinone) activity"/>
    <property type="evidence" value="ECO:0007669"/>
    <property type="project" value="TreeGrafter"/>
</dbReference>
<evidence type="ECO:0000313" key="8">
    <source>
        <dbReference type="Proteomes" id="UP000033558"/>
    </source>
</evidence>
<organism evidence="7 8">
    <name type="scientific">Bombilactobacillus mellifer</name>
    <dbReference type="NCBI Taxonomy" id="1218492"/>
    <lineage>
        <taxon>Bacteria</taxon>
        <taxon>Bacillati</taxon>
        <taxon>Bacillota</taxon>
        <taxon>Bacilli</taxon>
        <taxon>Lactobacillales</taxon>
        <taxon>Lactobacillaceae</taxon>
        <taxon>Bombilactobacillus</taxon>
    </lineage>
</organism>
<dbReference type="AlphaFoldDB" id="A0A0F4LQF4"/>
<dbReference type="Pfam" id="PF07992">
    <property type="entry name" value="Pyr_redox_2"/>
    <property type="match status" value="1"/>
</dbReference>
<dbReference type="OrthoDB" id="9781621at2"/>
<dbReference type="InterPro" id="IPR023753">
    <property type="entry name" value="FAD/NAD-binding_dom"/>
</dbReference>
<dbReference type="PANTHER" id="PTHR42913">
    <property type="entry name" value="APOPTOSIS-INDUCING FACTOR 1"/>
    <property type="match status" value="1"/>
</dbReference>
<evidence type="ECO:0000256" key="4">
    <source>
        <dbReference type="ARBA" id="ARBA00022827"/>
    </source>
</evidence>
<dbReference type="PRINTS" id="PR00411">
    <property type="entry name" value="PNDRDTASEI"/>
</dbReference>
<sequence>MAHIVILGAGYAGLGTARKLAKIAPSDTKIDLIDRNVQHVESIKLYQVAAGTAQPDEISFDIQSVLPANVNFIQATVTKVDYENKKVEFSDHEDLTYDYVVLGLGFRSENFGMSGADNYSYKLQDIPTAQKIYQVINSNIRNYKQSQDPNDLNIAVCGAGFTGIELLGELIETVKILKAKYSVPKINITCLEMAPQILPMFDSKLAQYALDFLTKNGIKIMTGAKIQKIEPNAVVYTQGESDTEQRVYANSIIWTVGVSGSDVIKDSGFDAKRNRIVVTDYLNIADHPEIYVVGDDSASMDPKSGRPLPTTGQLALAQANVAAQNIVADIKQQAQKKFVYKSKGTVASLGPNSGIAEIQMTNPHVKLKGKMAALAKKFSFEQVLFEVGGLKGIKNN</sequence>
<comment type="cofactor">
    <cofactor evidence="1">
        <name>FAD</name>
        <dbReference type="ChEBI" id="CHEBI:57692"/>
    </cofactor>
</comment>
<proteinExistence type="inferred from homology"/>